<dbReference type="PRINTS" id="PR00064">
    <property type="entry name" value="RIBOSOMALL35"/>
</dbReference>
<dbReference type="GO" id="GO:0006412">
    <property type="term" value="P:translation"/>
    <property type="evidence" value="ECO:0007669"/>
    <property type="project" value="UniProtKB-UniRule"/>
</dbReference>
<dbReference type="NCBIfam" id="TIGR00001">
    <property type="entry name" value="rpmI_bact"/>
    <property type="match status" value="1"/>
</dbReference>
<evidence type="ECO:0000256" key="6">
    <source>
        <dbReference type="RuleBase" id="RU000568"/>
    </source>
</evidence>
<dbReference type="PANTHER" id="PTHR33343">
    <property type="entry name" value="54S RIBOSOMAL PROTEIN BL35M"/>
    <property type="match status" value="1"/>
</dbReference>
<dbReference type="HAMAP" id="MF_00514">
    <property type="entry name" value="Ribosomal_bL35"/>
    <property type="match status" value="1"/>
</dbReference>
<organism evidence="7 8">
    <name type="scientific">Lyticum sinuosum</name>
    <dbReference type="NCBI Taxonomy" id="1332059"/>
    <lineage>
        <taxon>Bacteria</taxon>
        <taxon>Pseudomonadati</taxon>
        <taxon>Pseudomonadota</taxon>
        <taxon>Alphaproteobacteria</taxon>
        <taxon>Rickettsiales</taxon>
        <taxon>Lyticum</taxon>
    </lineage>
</organism>
<dbReference type="AlphaFoldDB" id="A0AAE4VKD6"/>
<keyword evidence="8" id="KW-1185">Reference proteome</keyword>
<dbReference type="FunFam" id="4.10.410.60:FF:000001">
    <property type="entry name" value="50S ribosomal protein L35"/>
    <property type="match status" value="1"/>
</dbReference>
<reference evidence="7" key="1">
    <citation type="submission" date="2023-02" db="EMBL/GenBank/DDBJ databases">
        <title>Host association and intracellularity evolved multiple times independently in the Rickettsiales.</title>
        <authorList>
            <person name="Castelli M."/>
            <person name="Nardi T."/>
            <person name="Gammuto L."/>
            <person name="Bellinzona G."/>
            <person name="Sabaneyeva E."/>
            <person name="Potekhin A."/>
            <person name="Serra V."/>
            <person name="Petroni G."/>
            <person name="Sassera D."/>
        </authorList>
    </citation>
    <scope>NUCLEOTIDE SEQUENCE</scope>
    <source>
        <strain evidence="7">USBL-36I1</strain>
    </source>
</reference>
<gene>
    <name evidence="5" type="primary">rpmI</name>
    <name evidence="7" type="ORF">Lyticum_00756</name>
</gene>
<dbReference type="PANTHER" id="PTHR33343:SF1">
    <property type="entry name" value="LARGE RIBOSOMAL SUBUNIT PROTEIN BL35M"/>
    <property type="match status" value="1"/>
</dbReference>
<name>A0AAE4VKD6_9RICK</name>
<dbReference type="GO" id="GO:0003735">
    <property type="term" value="F:structural constituent of ribosome"/>
    <property type="evidence" value="ECO:0007669"/>
    <property type="project" value="InterPro"/>
</dbReference>
<evidence type="ECO:0000256" key="1">
    <source>
        <dbReference type="ARBA" id="ARBA00006598"/>
    </source>
</evidence>
<keyword evidence="3 5" id="KW-0687">Ribonucleoprotein</keyword>
<dbReference type="InterPro" id="IPR001706">
    <property type="entry name" value="Ribosomal_bL35"/>
</dbReference>
<evidence type="ECO:0000313" key="8">
    <source>
        <dbReference type="Proteomes" id="UP001289135"/>
    </source>
</evidence>
<dbReference type="GO" id="GO:0022625">
    <property type="term" value="C:cytosolic large ribosomal subunit"/>
    <property type="evidence" value="ECO:0007669"/>
    <property type="project" value="TreeGrafter"/>
</dbReference>
<comment type="similarity">
    <text evidence="1 5 6">Belongs to the bacterial ribosomal protein bL35 family.</text>
</comment>
<evidence type="ECO:0000256" key="5">
    <source>
        <dbReference type="HAMAP-Rule" id="MF_00514"/>
    </source>
</evidence>
<keyword evidence="2 5" id="KW-0689">Ribosomal protein</keyword>
<dbReference type="InterPro" id="IPR037229">
    <property type="entry name" value="Ribosomal_bL35_sf"/>
</dbReference>
<evidence type="ECO:0000256" key="2">
    <source>
        <dbReference type="ARBA" id="ARBA00022980"/>
    </source>
</evidence>
<dbReference type="InterPro" id="IPR021137">
    <property type="entry name" value="Ribosomal_bL35-like"/>
</dbReference>
<dbReference type="Pfam" id="PF01632">
    <property type="entry name" value="Ribosomal_L35p"/>
    <property type="match status" value="1"/>
</dbReference>
<accession>A0AAE4VKD6</accession>
<comment type="caution">
    <text evidence="7">The sequence shown here is derived from an EMBL/GenBank/DDBJ whole genome shotgun (WGS) entry which is preliminary data.</text>
</comment>
<dbReference type="Proteomes" id="UP001289135">
    <property type="component" value="Unassembled WGS sequence"/>
</dbReference>
<dbReference type="EMBL" id="JARGYU010000003">
    <property type="protein sequence ID" value="MDZ5761571.1"/>
    <property type="molecule type" value="Genomic_DNA"/>
</dbReference>
<sequence>MPKLKTKSGAKKRFKVLASGKIKSTQANKRHNMRKLGNRQLRTLRGTTILDQVETRRVRAYFPYNSKRRKPKQVISFTDEQIREFSELGEKILSQIENIN</sequence>
<evidence type="ECO:0000256" key="4">
    <source>
        <dbReference type="ARBA" id="ARBA00071664"/>
    </source>
</evidence>
<protein>
    <recommendedName>
        <fullName evidence="4 5">Large ribosomal subunit protein bL35</fullName>
    </recommendedName>
</protein>
<dbReference type="InterPro" id="IPR018265">
    <property type="entry name" value="Ribosomal_bL35_CS"/>
</dbReference>
<proteinExistence type="inferred from homology"/>
<dbReference type="Gene3D" id="4.10.410.60">
    <property type="match status" value="1"/>
</dbReference>
<evidence type="ECO:0000313" key="7">
    <source>
        <dbReference type="EMBL" id="MDZ5761571.1"/>
    </source>
</evidence>
<dbReference type="SUPFAM" id="SSF143034">
    <property type="entry name" value="L35p-like"/>
    <property type="match status" value="1"/>
</dbReference>
<evidence type="ECO:0000256" key="3">
    <source>
        <dbReference type="ARBA" id="ARBA00023274"/>
    </source>
</evidence>
<dbReference type="PROSITE" id="PS00936">
    <property type="entry name" value="RIBOSOMAL_L35"/>
    <property type="match status" value="1"/>
</dbReference>